<gene>
    <name evidence="3" type="ORF">PPAR1163_LOCUS16662</name>
</gene>
<accession>A0A7S1U659</accession>
<reference evidence="3" key="1">
    <citation type="submission" date="2021-01" db="EMBL/GenBank/DDBJ databases">
        <authorList>
            <person name="Corre E."/>
            <person name="Pelletier E."/>
            <person name="Niang G."/>
            <person name="Scheremetjew M."/>
            <person name="Finn R."/>
            <person name="Kale V."/>
            <person name="Holt S."/>
            <person name="Cochrane G."/>
            <person name="Meng A."/>
            <person name="Brown T."/>
            <person name="Cohen L."/>
        </authorList>
    </citation>
    <scope>NUCLEOTIDE SEQUENCE</scope>
    <source>
        <strain evidence="3">CCMP2877</strain>
    </source>
</reference>
<sequence>MLVLKYIVFHHGYLVGLFALCVIMALVLTGFTGYHFYLNAINKTTNETYKWGDLKRMHSKLKQRYEEHKAKAAADGEEKPTAENGEASDEPPPEDPGPLPGNAYYKDIVTNVMEAWYPLTWRAAHREKAAALGGGSGRGSGEGGAPGEEETAPVAEGEPAKASNGEAGNGGARRRRRKKKASS</sequence>
<feature type="compositionally biased region" description="Gly residues" evidence="1">
    <location>
        <begin position="132"/>
        <end position="146"/>
    </location>
</feature>
<keyword evidence="2" id="KW-0472">Membrane</keyword>
<name>A0A7S1U659_9STRA</name>
<protein>
    <recommendedName>
        <fullName evidence="4">Protein S-acyltransferase</fullName>
    </recommendedName>
</protein>
<evidence type="ECO:0000313" key="3">
    <source>
        <dbReference type="EMBL" id="CAD9258290.1"/>
    </source>
</evidence>
<evidence type="ECO:0008006" key="4">
    <source>
        <dbReference type="Google" id="ProtNLM"/>
    </source>
</evidence>
<feature type="region of interest" description="Disordered" evidence="1">
    <location>
        <begin position="131"/>
        <end position="183"/>
    </location>
</feature>
<feature type="compositionally biased region" description="Basic and acidic residues" evidence="1">
    <location>
        <begin position="65"/>
        <end position="81"/>
    </location>
</feature>
<evidence type="ECO:0000256" key="2">
    <source>
        <dbReference type="SAM" id="Phobius"/>
    </source>
</evidence>
<dbReference type="AlphaFoldDB" id="A0A7S1U659"/>
<feature type="transmembrane region" description="Helical" evidence="2">
    <location>
        <begin position="12"/>
        <end position="37"/>
    </location>
</feature>
<feature type="region of interest" description="Disordered" evidence="1">
    <location>
        <begin position="65"/>
        <end position="103"/>
    </location>
</feature>
<feature type="compositionally biased region" description="Basic residues" evidence="1">
    <location>
        <begin position="172"/>
        <end position="183"/>
    </location>
</feature>
<proteinExistence type="predicted"/>
<keyword evidence="2" id="KW-0812">Transmembrane</keyword>
<keyword evidence="2" id="KW-1133">Transmembrane helix</keyword>
<feature type="compositionally biased region" description="Low complexity" evidence="1">
    <location>
        <begin position="152"/>
        <end position="166"/>
    </location>
</feature>
<organism evidence="3">
    <name type="scientific">Phaeomonas parva</name>
    <dbReference type="NCBI Taxonomy" id="124430"/>
    <lineage>
        <taxon>Eukaryota</taxon>
        <taxon>Sar</taxon>
        <taxon>Stramenopiles</taxon>
        <taxon>Ochrophyta</taxon>
        <taxon>Pinguiophyceae</taxon>
        <taxon>Pinguiochrysidales</taxon>
        <taxon>Pinguiochrysidaceae</taxon>
        <taxon>Phaeomonas</taxon>
    </lineage>
</organism>
<dbReference type="EMBL" id="HBGJ01026140">
    <property type="protein sequence ID" value="CAD9258290.1"/>
    <property type="molecule type" value="Transcribed_RNA"/>
</dbReference>
<evidence type="ECO:0000256" key="1">
    <source>
        <dbReference type="SAM" id="MobiDB-lite"/>
    </source>
</evidence>